<accession>A0A1B8Q508</accession>
<evidence type="ECO:0000313" key="2">
    <source>
        <dbReference type="Proteomes" id="UP000092607"/>
    </source>
</evidence>
<organism evidence="1 2">
    <name type="scientific">Moraxella lacunata</name>
    <dbReference type="NCBI Taxonomy" id="477"/>
    <lineage>
        <taxon>Bacteria</taxon>
        <taxon>Pseudomonadati</taxon>
        <taxon>Pseudomonadota</taxon>
        <taxon>Gammaproteobacteria</taxon>
        <taxon>Moraxellales</taxon>
        <taxon>Moraxellaceae</taxon>
        <taxon>Moraxella</taxon>
    </lineage>
</organism>
<name>A0A1B8Q508_MORLA</name>
<comment type="caution">
    <text evidence="1">The sequence shown here is derived from an EMBL/GenBank/DDBJ whole genome shotgun (WGS) entry which is preliminary data.</text>
</comment>
<gene>
    <name evidence="1" type="ORF">A9309_04080</name>
</gene>
<dbReference type="AlphaFoldDB" id="A0A1B8Q508"/>
<reference evidence="1 2" key="1">
    <citation type="submission" date="2016-06" db="EMBL/GenBank/DDBJ databases">
        <title>Draft genome of Moraxella lacunata CCUG 57757A.</title>
        <authorList>
            <person name="Salva-Serra F."/>
            <person name="Engstrom-Jakobsson H."/>
            <person name="Thorell K."/>
            <person name="Gonzales-Siles L."/>
            <person name="Karlsson R."/>
            <person name="Boulund F."/>
            <person name="Engstrand L."/>
            <person name="Kristiansson E."/>
            <person name="Moore E."/>
        </authorList>
    </citation>
    <scope>NUCLEOTIDE SEQUENCE [LARGE SCALE GENOMIC DNA]</scope>
    <source>
        <strain evidence="1 2">CCUG 57757A</strain>
    </source>
</reference>
<protein>
    <recommendedName>
        <fullName evidence="3">Tip attachment protein J domain-containing protein</fullName>
    </recommendedName>
</protein>
<sequence>MWVQVALFVASLVISYLLQPKPPQAKPSAFDDFKFPTIDDGTPRIVVFGDVWITDWCVIGAGNYRTSPIVKKQKGLFGSKRQTVGHRYLMSLHMGLCMAMDELLQIKVGDRVAWQGVGGSANQSHVRIHKPDLFGGDDKEGGIDGTLIIMKGASDQQPLPQLQRMYNSPVPAYRGVVTFFFDGMVCSGSPYPKAWSFRVCRTTCDWYNEKATIWLNDDNGNQIKAMNPAHIIFEAQTNEDWGRGTDLGQLDLDSFKQCADILHNERFGMCIAWKRQDTLKQFIQQILDHIGGALMIDRTTGLWKLVLIRESDSPDSLPSFDYGTGILRIEEDNNSSNDLVTNQLVVSYTDPVSNETRTVRTENLASIQRDGIILQNKTYVGLPTADLAGRVASRDMKIIQSHLKKFKIVLDRRAYALQPASDFVLKIPQRGIESIIMRAVRVEHNEMTNGEIMVTAVQDVFGLPRTTYQQVQPSLWIQPNLNPEPIVHSRLWQLPYTHLLDNFSHEQLKNADDYVLVLAERPNSLQQSFEIWAKTTDEQNEHYAGQGQFVARAVVQEAVLPTSQVTILTLDAVDMASIGQCALLNDEIVQIVHIEQSQYQIHVKRGCIDTVPTAHAQNSVIWLYGDMATVAERAFMANKTAQIKLLSQTSQGTLDASKATVNSLLITNRHVRPFAPANVQINELSYPNQIQTLNKISWVGRNKISQDVAILDQTAPHQEPETGATVSLIISKKTSANGSYQRVVQKDGITGFFIDIVKENPNNDETKLVANLENAVMIKVELWAIKDGLESWQRHSIEMAVV</sequence>
<dbReference type="OrthoDB" id="5917852at2"/>
<dbReference type="Proteomes" id="UP000092607">
    <property type="component" value="Unassembled WGS sequence"/>
</dbReference>
<proteinExistence type="predicted"/>
<dbReference type="EMBL" id="LZMS01000040">
    <property type="protein sequence ID" value="OBX64692.1"/>
    <property type="molecule type" value="Genomic_DNA"/>
</dbReference>
<evidence type="ECO:0000313" key="1">
    <source>
        <dbReference type="EMBL" id="OBX64692.1"/>
    </source>
</evidence>
<dbReference type="RefSeq" id="WP_065255152.1">
    <property type="nucleotide sequence ID" value="NZ_JARDJM010000006.1"/>
</dbReference>
<evidence type="ECO:0008006" key="3">
    <source>
        <dbReference type="Google" id="ProtNLM"/>
    </source>
</evidence>